<dbReference type="EMBL" id="LQXD01000185">
    <property type="protein sequence ID" value="OIJ06241.1"/>
    <property type="molecule type" value="Genomic_DNA"/>
</dbReference>
<feature type="transmembrane region" description="Helical" evidence="1">
    <location>
        <begin position="9"/>
        <end position="29"/>
    </location>
</feature>
<proteinExistence type="predicted"/>
<organism evidence="2">
    <name type="scientific">Anaerobacillus isosaccharinicus</name>
    <dbReference type="NCBI Taxonomy" id="1532552"/>
    <lineage>
        <taxon>Bacteria</taxon>
        <taxon>Bacillati</taxon>
        <taxon>Bacillota</taxon>
        <taxon>Bacilli</taxon>
        <taxon>Bacillales</taxon>
        <taxon>Bacillaceae</taxon>
        <taxon>Anaerobacillus</taxon>
    </lineage>
</organism>
<keyword evidence="1" id="KW-0472">Membrane</keyword>
<evidence type="ECO:0000256" key="1">
    <source>
        <dbReference type="SAM" id="Phobius"/>
    </source>
</evidence>
<name>A0A1S2L1K0_9BACI</name>
<evidence type="ECO:0000313" key="2">
    <source>
        <dbReference type="EMBL" id="OIJ06241.1"/>
    </source>
</evidence>
<reference evidence="2" key="1">
    <citation type="submission" date="2016-10" db="EMBL/GenBank/DDBJ databases">
        <title>Draft genome sequences of four alkaliphilic bacteria belonging to the Anaerobacillus genus.</title>
        <authorList>
            <person name="Bassil N.M."/>
            <person name="Lloyd J.R."/>
        </authorList>
    </citation>
    <scope>NUCLEOTIDE SEQUENCE [LARGE SCALE GENOMIC DNA]</scope>
    <source>
        <strain evidence="2">NB2006</strain>
    </source>
</reference>
<protein>
    <submittedName>
        <fullName evidence="2">Uncharacterized protein</fullName>
    </submittedName>
</protein>
<keyword evidence="1" id="KW-0812">Transmembrane</keyword>
<feature type="transmembrane region" description="Helical" evidence="1">
    <location>
        <begin position="41"/>
        <end position="63"/>
    </location>
</feature>
<sequence>MITKKDKIILYISSLLLPIVGLVLFVMWIGNKDTSKRKVGINSLIISLFSFITLVIIGVLSFYNVDPK</sequence>
<keyword evidence="1" id="KW-1133">Transmembrane helix</keyword>
<gene>
    <name evidence="2" type="ORF">AWH56_21270</name>
</gene>
<comment type="caution">
    <text evidence="2">The sequence shown here is derived from an EMBL/GenBank/DDBJ whole genome shotgun (WGS) entry which is preliminary data.</text>
</comment>
<dbReference type="AlphaFoldDB" id="A0A1S2L1K0"/>
<accession>A0A1S2L1K0</accession>